<evidence type="ECO:0000259" key="3">
    <source>
        <dbReference type="Pfam" id="PF00149"/>
    </source>
</evidence>
<dbReference type="GO" id="GO:0008758">
    <property type="term" value="F:UDP-2,3-diacylglucosamine hydrolase activity"/>
    <property type="evidence" value="ECO:0007669"/>
    <property type="project" value="TreeGrafter"/>
</dbReference>
<protein>
    <submittedName>
        <fullName evidence="4">Phosphoesterase</fullName>
    </submittedName>
</protein>
<name>A0A2Z4UBM7_9FIRM</name>
<dbReference type="EMBL" id="CP030280">
    <property type="protein sequence ID" value="AWY98465.1"/>
    <property type="molecule type" value="Genomic_DNA"/>
</dbReference>
<dbReference type="OrthoDB" id="9780884at2"/>
<evidence type="ECO:0000256" key="1">
    <source>
        <dbReference type="ARBA" id="ARBA00022723"/>
    </source>
</evidence>
<dbReference type="Gene3D" id="3.60.21.10">
    <property type="match status" value="1"/>
</dbReference>
<keyword evidence="5" id="KW-1185">Reference proteome</keyword>
<feature type="domain" description="Calcineurin-like phosphoesterase" evidence="3">
    <location>
        <begin position="22"/>
        <end position="200"/>
    </location>
</feature>
<keyword evidence="1" id="KW-0479">Metal-binding</keyword>
<organism evidence="4 5">
    <name type="scientific">Blautia argi</name>
    <dbReference type="NCBI Taxonomy" id="1912897"/>
    <lineage>
        <taxon>Bacteria</taxon>
        <taxon>Bacillati</taxon>
        <taxon>Bacillota</taxon>
        <taxon>Clostridia</taxon>
        <taxon>Lachnospirales</taxon>
        <taxon>Lachnospiraceae</taxon>
        <taxon>Blautia</taxon>
    </lineage>
</organism>
<keyword evidence="2" id="KW-0378">Hydrolase</keyword>
<dbReference type="InterPro" id="IPR004843">
    <property type="entry name" value="Calcineurin-like_PHP"/>
</dbReference>
<dbReference type="InterPro" id="IPR051158">
    <property type="entry name" value="Metallophosphoesterase_sf"/>
</dbReference>
<accession>A0A2Z4UBM7</accession>
<proteinExistence type="predicted"/>
<dbReference type="InterPro" id="IPR029052">
    <property type="entry name" value="Metallo-depent_PP-like"/>
</dbReference>
<dbReference type="Pfam" id="PF00149">
    <property type="entry name" value="Metallophos"/>
    <property type="match status" value="1"/>
</dbReference>
<dbReference type="AlphaFoldDB" id="A0A2Z4UBM7"/>
<dbReference type="SUPFAM" id="SSF56300">
    <property type="entry name" value="Metallo-dependent phosphatases"/>
    <property type="match status" value="1"/>
</dbReference>
<evidence type="ECO:0000313" key="4">
    <source>
        <dbReference type="EMBL" id="AWY98465.1"/>
    </source>
</evidence>
<dbReference type="GO" id="GO:0016020">
    <property type="term" value="C:membrane"/>
    <property type="evidence" value="ECO:0007669"/>
    <property type="project" value="GOC"/>
</dbReference>
<sequence>MKKFKIVKYEIISEKLKQQGFRAAVISDLHNLEFGQKNERLLQALKEGKPDMLLIAGDLVLGKKGASVHKAYEFLREAVKLFPVFYSLGNHEQRMKQQPEIYGKGYLMLEKKLRRIGVVMLENTTRIWEGKGEKVLLTGLMLPYSYYARRGKQRLEKRDLNRLVGKASKEEFQILLAHTPKYGDTYLEWGGDLTLSGHYHGGMVRVPFLGGAVSPDLRLFPKYCRGHFEREGHHLIVSAGLGEHTIPLRVFNPRELLFIDCLPKSRG</sequence>
<gene>
    <name evidence="4" type="ORF">DQQ01_10250</name>
</gene>
<dbReference type="GO" id="GO:0046872">
    <property type="term" value="F:metal ion binding"/>
    <property type="evidence" value="ECO:0007669"/>
    <property type="project" value="UniProtKB-KW"/>
</dbReference>
<dbReference type="KEGG" id="blau:DQQ01_10250"/>
<dbReference type="PANTHER" id="PTHR31302:SF31">
    <property type="entry name" value="PHOSPHODIESTERASE YAEI"/>
    <property type="match status" value="1"/>
</dbReference>
<evidence type="ECO:0000256" key="2">
    <source>
        <dbReference type="ARBA" id="ARBA00022801"/>
    </source>
</evidence>
<dbReference type="PANTHER" id="PTHR31302">
    <property type="entry name" value="TRANSMEMBRANE PROTEIN WITH METALLOPHOSPHOESTERASE DOMAIN-RELATED"/>
    <property type="match status" value="1"/>
</dbReference>
<reference evidence="5" key="1">
    <citation type="submission" date="2018-06" db="EMBL/GenBank/DDBJ databases">
        <title>Description of Blautia argi sp. nov., a new anaerobic isolated from dog feces.</title>
        <authorList>
            <person name="Chang Y.-H."/>
            <person name="Paek J."/>
            <person name="Shin Y."/>
        </authorList>
    </citation>
    <scope>NUCLEOTIDE SEQUENCE [LARGE SCALE GENOMIC DNA]</scope>
    <source>
        <strain evidence="5">KCTC 15426</strain>
    </source>
</reference>
<dbReference type="RefSeq" id="WP_111919954.1">
    <property type="nucleotide sequence ID" value="NZ_CAUWHR010000002.1"/>
</dbReference>
<dbReference type="Proteomes" id="UP000250003">
    <property type="component" value="Chromosome"/>
</dbReference>
<evidence type="ECO:0000313" key="5">
    <source>
        <dbReference type="Proteomes" id="UP000250003"/>
    </source>
</evidence>
<dbReference type="GO" id="GO:0009245">
    <property type="term" value="P:lipid A biosynthetic process"/>
    <property type="evidence" value="ECO:0007669"/>
    <property type="project" value="TreeGrafter"/>
</dbReference>